<evidence type="ECO:0000313" key="3">
    <source>
        <dbReference type="Proteomes" id="UP000184404"/>
    </source>
</evidence>
<dbReference type="Gene3D" id="4.10.860.10">
    <property type="entry name" value="UVR domain"/>
    <property type="match status" value="1"/>
</dbReference>
<dbReference type="GO" id="GO:1990169">
    <property type="term" value="P:stress response to copper ion"/>
    <property type="evidence" value="ECO:0007669"/>
    <property type="project" value="TreeGrafter"/>
</dbReference>
<dbReference type="Proteomes" id="UP000184404">
    <property type="component" value="Unassembled WGS sequence"/>
</dbReference>
<dbReference type="RefSeq" id="WP_072934754.1">
    <property type="nucleotide sequence ID" value="NZ_FQUG01000003.1"/>
</dbReference>
<keyword evidence="2" id="KW-0808">Transferase</keyword>
<dbReference type="PROSITE" id="PS50151">
    <property type="entry name" value="UVR"/>
    <property type="match status" value="1"/>
</dbReference>
<name>A0A1M4UFB7_9FIRM</name>
<dbReference type="OrthoDB" id="9788704at2"/>
<reference evidence="2 3" key="1">
    <citation type="submission" date="2016-11" db="EMBL/GenBank/DDBJ databases">
        <authorList>
            <person name="Jaros S."/>
            <person name="Januszkiewicz K."/>
            <person name="Wedrychowicz H."/>
        </authorList>
    </citation>
    <scope>NUCLEOTIDE SEQUENCE [LARGE SCALE GENOMIC DNA]</scope>
    <source>
        <strain evidence="2 3">DSM 10502</strain>
    </source>
</reference>
<gene>
    <name evidence="2" type="ORF">SAMN02745190_00634</name>
</gene>
<dbReference type="PANTHER" id="PTHR38430:SF1">
    <property type="entry name" value="PROTEIN-ARGININE KINASE ACTIVATOR PROTEIN"/>
    <property type="match status" value="1"/>
</dbReference>
<dbReference type="Pfam" id="PF02151">
    <property type="entry name" value="UVR"/>
    <property type="match status" value="1"/>
</dbReference>
<evidence type="ECO:0000313" key="2">
    <source>
        <dbReference type="EMBL" id="SHE55318.1"/>
    </source>
</evidence>
<protein>
    <submittedName>
        <fullName evidence="2">Protein-arginine kinase activator protein McsA</fullName>
    </submittedName>
</protein>
<dbReference type="GO" id="GO:0008270">
    <property type="term" value="F:zinc ion binding"/>
    <property type="evidence" value="ECO:0007669"/>
    <property type="project" value="TreeGrafter"/>
</dbReference>
<evidence type="ECO:0000259" key="1">
    <source>
        <dbReference type="PROSITE" id="PS50151"/>
    </source>
</evidence>
<dbReference type="AlphaFoldDB" id="A0A1M4UFB7"/>
<keyword evidence="2" id="KW-0418">Kinase</keyword>
<keyword evidence="3" id="KW-1185">Reference proteome</keyword>
<sequence length="181" mass="20118">MLCDDCHKNEACIHITQISPEGKIDKNLCEKCASRYGNFMQEPQSEDYTVNDFLKGIFSKPSKEEAADVPHGLVCSNCGMTYQDFMHSGKIGCSSCYSTFRKQLIPLLKRIHGAVLHNGKIPKRTGGTLVVKQEISVLKDKLQMAVKSEEYEKAAEYRDRIRALEQKLAAEGEGAAVDGSK</sequence>
<dbReference type="EMBL" id="FQUG01000003">
    <property type="protein sequence ID" value="SHE55318.1"/>
    <property type="molecule type" value="Genomic_DNA"/>
</dbReference>
<accession>A0A1M4UFB7</accession>
<dbReference type="InterPro" id="IPR001943">
    <property type="entry name" value="UVR_dom"/>
</dbReference>
<dbReference type="SUPFAM" id="SSF46600">
    <property type="entry name" value="C-terminal UvrC-binding domain of UvrB"/>
    <property type="match status" value="1"/>
</dbReference>
<dbReference type="STRING" id="1123243.SAMN02745190_00634"/>
<dbReference type="GO" id="GO:1990170">
    <property type="term" value="P:stress response to cadmium ion"/>
    <property type="evidence" value="ECO:0007669"/>
    <property type="project" value="TreeGrafter"/>
</dbReference>
<feature type="domain" description="UVR" evidence="1">
    <location>
        <begin position="132"/>
        <end position="167"/>
    </location>
</feature>
<dbReference type="GO" id="GO:0050897">
    <property type="term" value="F:cobalt ion binding"/>
    <property type="evidence" value="ECO:0007669"/>
    <property type="project" value="TreeGrafter"/>
</dbReference>
<dbReference type="GO" id="GO:0046870">
    <property type="term" value="F:cadmium ion binding"/>
    <property type="evidence" value="ECO:0007669"/>
    <property type="project" value="TreeGrafter"/>
</dbReference>
<dbReference type="GO" id="GO:0016301">
    <property type="term" value="F:kinase activity"/>
    <property type="evidence" value="ECO:0007669"/>
    <property type="project" value="UniProtKB-KW"/>
</dbReference>
<proteinExistence type="predicted"/>
<dbReference type="InterPro" id="IPR025542">
    <property type="entry name" value="YacH"/>
</dbReference>
<organism evidence="2 3">
    <name type="scientific">Schwartzia succinivorans DSM 10502</name>
    <dbReference type="NCBI Taxonomy" id="1123243"/>
    <lineage>
        <taxon>Bacteria</taxon>
        <taxon>Bacillati</taxon>
        <taxon>Bacillota</taxon>
        <taxon>Negativicutes</taxon>
        <taxon>Selenomonadales</taxon>
        <taxon>Selenomonadaceae</taxon>
        <taxon>Schwartzia</taxon>
    </lineage>
</organism>
<dbReference type="PIRSF" id="PIRSF015034">
    <property type="entry name" value="YacH"/>
    <property type="match status" value="1"/>
</dbReference>
<dbReference type="InterPro" id="IPR036876">
    <property type="entry name" value="UVR_dom_sf"/>
</dbReference>
<dbReference type="GO" id="GO:0005507">
    <property type="term" value="F:copper ion binding"/>
    <property type="evidence" value="ECO:0007669"/>
    <property type="project" value="TreeGrafter"/>
</dbReference>
<dbReference type="PANTHER" id="PTHR38430">
    <property type="entry name" value="PROTEIN-ARGININE KINASE ACTIVATOR PROTEIN"/>
    <property type="match status" value="1"/>
</dbReference>